<evidence type="ECO:0000313" key="2">
    <source>
        <dbReference type="EMBL" id="PZM09811.1"/>
    </source>
</evidence>
<dbReference type="OrthoDB" id="8326226at2"/>
<organism evidence="2 3">
    <name type="scientific">Rhizobium tubonense</name>
    <dbReference type="NCBI Taxonomy" id="484088"/>
    <lineage>
        <taxon>Bacteria</taxon>
        <taxon>Pseudomonadati</taxon>
        <taxon>Pseudomonadota</taxon>
        <taxon>Alphaproteobacteria</taxon>
        <taxon>Hyphomicrobiales</taxon>
        <taxon>Rhizobiaceae</taxon>
        <taxon>Rhizobium/Agrobacterium group</taxon>
        <taxon>Rhizobium</taxon>
    </lineage>
</organism>
<proteinExistence type="predicted"/>
<keyword evidence="2" id="KW-0808">Transferase</keyword>
<dbReference type="CDD" id="cd01918">
    <property type="entry name" value="HprK_C"/>
    <property type="match status" value="1"/>
</dbReference>
<dbReference type="AlphaFoldDB" id="A0A2W4CAF9"/>
<name>A0A2W4CAF9_9HYPH</name>
<accession>A0A2W4CAF9</accession>
<dbReference type="Gene3D" id="3.40.50.300">
    <property type="entry name" value="P-loop containing nucleotide triphosphate hydrolases"/>
    <property type="match status" value="1"/>
</dbReference>
<evidence type="ECO:0000259" key="1">
    <source>
        <dbReference type="Pfam" id="PF07475"/>
    </source>
</evidence>
<keyword evidence="3" id="KW-1185">Reference proteome</keyword>
<dbReference type="GO" id="GO:0006109">
    <property type="term" value="P:regulation of carbohydrate metabolic process"/>
    <property type="evidence" value="ECO:0007669"/>
    <property type="project" value="InterPro"/>
</dbReference>
<protein>
    <submittedName>
        <fullName evidence="2">Serine kinase</fullName>
    </submittedName>
</protein>
<reference evidence="2 3" key="1">
    <citation type="journal article" date="2018" name="Sci. Rep.">
        <title>Rhizobium tumorigenes sp. nov., a novel plant tumorigenic bacterium isolated from cane gall tumors on thornless blackberry.</title>
        <authorList>
            <person name="Kuzmanovi N."/>
            <person name="Smalla K."/>
            <person name="Gronow S."/>
            <person name="PuBawska J."/>
        </authorList>
    </citation>
    <scope>NUCLEOTIDE SEQUENCE [LARGE SCALE GENOMIC DNA]</scope>
    <source>
        <strain evidence="2 3">CCBAU 85046</strain>
    </source>
</reference>
<evidence type="ECO:0000313" key="3">
    <source>
        <dbReference type="Proteomes" id="UP000248925"/>
    </source>
</evidence>
<dbReference type="InterPro" id="IPR027417">
    <property type="entry name" value="P-loop_NTPase"/>
</dbReference>
<dbReference type="SUPFAM" id="SSF53795">
    <property type="entry name" value="PEP carboxykinase-like"/>
    <property type="match status" value="1"/>
</dbReference>
<dbReference type="RefSeq" id="WP_111163190.1">
    <property type="nucleotide sequence ID" value="NZ_PCDP01000059.1"/>
</dbReference>
<dbReference type="GO" id="GO:0005524">
    <property type="term" value="F:ATP binding"/>
    <property type="evidence" value="ECO:0007669"/>
    <property type="project" value="InterPro"/>
</dbReference>
<keyword evidence="2" id="KW-0418">Kinase</keyword>
<dbReference type="EMBL" id="PCDP01000059">
    <property type="protein sequence ID" value="PZM09811.1"/>
    <property type="molecule type" value="Genomic_DNA"/>
</dbReference>
<gene>
    <name evidence="2" type="ORF">CPY51_26460</name>
</gene>
<dbReference type="Pfam" id="PF07475">
    <property type="entry name" value="Hpr_kinase_C"/>
    <property type="match status" value="1"/>
</dbReference>
<dbReference type="Proteomes" id="UP000248925">
    <property type="component" value="Unassembled WGS sequence"/>
</dbReference>
<feature type="domain" description="HPr kinase/phosphorylase C-terminal" evidence="1">
    <location>
        <begin position="7"/>
        <end position="88"/>
    </location>
</feature>
<dbReference type="InterPro" id="IPR011104">
    <property type="entry name" value="Hpr_kin/Pase_C"/>
</dbReference>
<comment type="caution">
    <text evidence="2">The sequence shown here is derived from an EMBL/GenBank/DDBJ whole genome shotgun (WGS) entry which is preliminary data.</text>
</comment>
<sequence>MIKHPDNIHGTAIVVADTGLLFLGPSGAGKSSLAFLCLAAAKPLGLFAALVADDRVLISQRDNDVSAECPPSIAGLIEIRGTGIIRIPHVSPALMHFAILPVDPATAERLPPEGERIEVIENVSLPVIRLLATAPNPLAIIMAKIPIGPQ</sequence>
<dbReference type="GO" id="GO:0000155">
    <property type="term" value="F:phosphorelay sensor kinase activity"/>
    <property type="evidence" value="ECO:0007669"/>
    <property type="project" value="InterPro"/>
</dbReference>